<comment type="subcellular location">
    <subcellularLocation>
        <location evidence="1">Cytoplasm</location>
        <location evidence="1">Cytoskeleton</location>
        <location evidence="1">Cilium basal body</location>
    </subcellularLocation>
    <subcellularLocation>
        <location evidence="2">Cytoplasm</location>
        <location evidence="2">Cytoskeleton</location>
        <location evidence="2">Microtubule organizing center</location>
        <location evidence="2">Centrosome</location>
    </subcellularLocation>
</comment>
<proteinExistence type="predicted"/>
<evidence type="ECO:0000313" key="10">
    <source>
        <dbReference type="EMBL" id="CAB4014162.1"/>
    </source>
</evidence>
<feature type="compositionally biased region" description="Low complexity" evidence="8">
    <location>
        <begin position="444"/>
        <end position="463"/>
    </location>
</feature>
<dbReference type="InterPro" id="IPR040369">
    <property type="entry name" value="ARMC9"/>
</dbReference>
<name>A0A6S7JAF5_PARCT</name>
<dbReference type="EMBL" id="CACRXK020008178">
    <property type="protein sequence ID" value="CAB4014162.1"/>
    <property type="molecule type" value="Genomic_DNA"/>
</dbReference>
<dbReference type="Gene3D" id="1.25.10.10">
    <property type="entry name" value="Leucine-rich Repeat Variant"/>
    <property type="match status" value="1"/>
</dbReference>
<reference evidence="10" key="1">
    <citation type="submission" date="2020-04" db="EMBL/GenBank/DDBJ databases">
        <authorList>
            <person name="Alioto T."/>
            <person name="Alioto T."/>
            <person name="Gomez Garrido J."/>
        </authorList>
    </citation>
    <scope>NUCLEOTIDE SEQUENCE</scope>
    <source>
        <strain evidence="10">A484AB</strain>
    </source>
</reference>
<dbReference type="InterPro" id="IPR016024">
    <property type="entry name" value="ARM-type_fold"/>
</dbReference>
<feature type="region of interest" description="Disordered" evidence="8">
    <location>
        <begin position="387"/>
        <end position="483"/>
    </location>
</feature>
<evidence type="ECO:0000256" key="8">
    <source>
        <dbReference type="SAM" id="MobiDB-lite"/>
    </source>
</evidence>
<dbReference type="GO" id="GO:0005814">
    <property type="term" value="C:centriole"/>
    <property type="evidence" value="ECO:0007669"/>
    <property type="project" value="TreeGrafter"/>
</dbReference>
<dbReference type="GO" id="GO:0097542">
    <property type="term" value="C:ciliary tip"/>
    <property type="evidence" value="ECO:0007669"/>
    <property type="project" value="TreeGrafter"/>
</dbReference>
<dbReference type="Pfam" id="PF21050">
    <property type="entry name" value="ARMC9_ARM"/>
    <property type="match status" value="1"/>
</dbReference>
<keyword evidence="7" id="KW-0966">Cell projection</keyword>
<accession>A0A6S7JAF5</accession>
<evidence type="ECO:0000256" key="4">
    <source>
        <dbReference type="ARBA" id="ARBA00022490"/>
    </source>
</evidence>
<protein>
    <recommendedName>
        <fullName evidence="3">LisH domain-containing protein ARMC9</fullName>
    </recommendedName>
</protein>
<evidence type="ECO:0000256" key="6">
    <source>
        <dbReference type="ARBA" id="ARBA00023212"/>
    </source>
</evidence>
<evidence type="ECO:0000259" key="9">
    <source>
        <dbReference type="Pfam" id="PF21050"/>
    </source>
</evidence>
<dbReference type="PANTHER" id="PTHR14881:SF4">
    <property type="entry name" value="LISH DOMAIN-CONTAINING PROTEIN ARMC9"/>
    <property type="match status" value="1"/>
</dbReference>
<keyword evidence="5" id="KW-0970">Cilium biogenesis/degradation</keyword>
<dbReference type="InterPro" id="IPR048959">
    <property type="entry name" value="ARMC9_ARM_dom"/>
</dbReference>
<dbReference type="Proteomes" id="UP001152795">
    <property type="component" value="Unassembled WGS sequence"/>
</dbReference>
<evidence type="ECO:0000256" key="2">
    <source>
        <dbReference type="ARBA" id="ARBA00004300"/>
    </source>
</evidence>
<feature type="compositionally biased region" description="Low complexity" evidence="8">
    <location>
        <begin position="528"/>
        <end position="538"/>
    </location>
</feature>
<feature type="compositionally biased region" description="Polar residues" evidence="8">
    <location>
        <begin position="428"/>
        <end position="443"/>
    </location>
</feature>
<keyword evidence="4" id="KW-0963">Cytoplasm</keyword>
<dbReference type="GO" id="GO:0060271">
    <property type="term" value="P:cilium assembly"/>
    <property type="evidence" value="ECO:0007669"/>
    <property type="project" value="InterPro"/>
</dbReference>
<dbReference type="InterPro" id="IPR011989">
    <property type="entry name" value="ARM-like"/>
</dbReference>
<dbReference type="SUPFAM" id="SSF48371">
    <property type="entry name" value="ARM repeat"/>
    <property type="match status" value="1"/>
</dbReference>
<gene>
    <name evidence="10" type="ORF">PACLA_8A015485</name>
</gene>
<sequence length="559" mass="62351">ISSEYIQDLCARLFSAPMQQSMDITKPGTTSNMLRASIAKASLSSLENINNQPLDFEKIKNDLTNLPERKKGFLLQALRWRLTRSGGDEFRNSTMRAYIGNDLLGCAFPGEYQDTLIEFLQSSSAVVCQYFARLLNTMASMSAGRSYLSQSVKLVEALQKTLTTEPKDSLTSENILGCLQKLSLRRQLQTVMIESDLISWLIDVLEEHDSLSDYTLEYSVALMMNLCLRTSGKQKCANDASHILRVLSDLLGHENQEIRPYVNGSLYSILALPNVREEARAMGMQEILECFLKDEDVDMQRQVQFIIKQLNLGSDESPISYDADSDDEDDDIDEEGDAIDEELDKQEILEPGSNELAGEDLLEKEYVIRPADSTNFVRQSRKNHLLSSLDQPLSRPVTPGGRVADNKFDHFPRPTTTVLGQIPESISPPMTSRSRVSSRPNSGRPNSARLNSSRPNSSRPNSAKSDAAKETSQSQEDLKVQKNYAAEQEAKVEKLFQNNALSQSEVFGTRNKLRRSHDSRNHSPKPGSTSIPPLTRSISPPPPKSSGRPGSANKSNKKR</sequence>
<feature type="non-terminal residue" evidence="10">
    <location>
        <position position="1"/>
    </location>
</feature>
<organism evidence="10 11">
    <name type="scientific">Paramuricea clavata</name>
    <name type="common">Red gorgonian</name>
    <name type="synonym">Violescent sea-whip</name>
    <dbReference type="NCBI Taxonomy" id="317549"/>
    <lineage>
        <taxon>Eukaryota</taxon>
        <taxon>Metazoa</taxon>
        <taxon>Cnidaria</taxon>
        <taxon>Anthozoa</taxon>
        <taxon>Octocorallia</taxon>
        <taxon>Malacalcyonacea</taxon>
        <taxon>Plexauridae</taxon>
        <taxon>Paramuricea</taxon>
    </lineage>
</organism>
<feature type="region of interest" description="Disordered" evidence="8">
    <location>
        <begin position="495"/>
        <end position="559"/>
    </location>
</feature>
<dbReference type="GO" id="GO:0036064">
    <property type="term" value="C:ciliary basal body"/>
    <property type="evidence" value="ECO:0007669"/>
    <property type="project" value="InterPro"/>
</dbReference>
<evidence type="ECO:0000256" key="1">
    <source>
        <dbReference type="ARBA" id="ARBA00004120"/>
    </source>
</evidence>
<feature type="compositionally biased region" description="Polar residues" evidence="8">
    <location>
        <begin position="496"/>
        <end position="506"/>
    </location>
</feature>
<dbReference type="OrthoDB" id="538223at2759"/>
<evidence type="ECO:0000256" key="5">
    <source>
        <dbReference type="ARBA" id="ARBA00022794"/>
    </source>
</evidence>
<comment type="caution">
    <text evidence="10">The sequence shown here is derived from an EMBL/GenBank/DDBJ whole genome shotgun (WGS) entry which is preliminary data.</text>
</comment>
<evidence type="ECO:0000256" key="7">
    <source>
        <dbReference type="ARBA" id="ARBA00023273"/>
    </source>
</evidence>
<keyword evidence="11" id="KW-1185">Reference proteome</keyword>
<keyword evidence="6" id="KW-0206">Cytoskeleton</keyword>
<dbReference type="AlphaFoldDB" id="A0A6S7JAF5"/>
<dbReference type="GO" id="GO:0005813">
    <property type="term" value="C:centrosome"/>
    <property type="evidence" value="ECO:0007669"/>
    <property type="project" value="UniProtKB-SubCell"/>
</dbReference>
<feature type="domain" description="LisH" evidence="9">
    <location>
        <begin position="192"/>
        <end position="311"/>
    </location>
</feature>
<dbReference type="FunFam" id="1.25.10.10:FF:000124">
    <property type="entry name" value="lisH domain-containing protein ARMC9 isoform X1"/>
    <property type="match status" value="1"/>
</dbReference>
<evidence type="ECO:0000313" key="11">
    <source>
        <dbReference type="Proteomes" id="UP001152795"/>
    </source>
</evidence>
<evidence type="ECO:0000256" key="3">
    <source>
        <dbReference type="ARBA" id="ARBA00021146"/>
    </source>
</evidence>
<dbReference type="PANTHER" id="PTHR14881">
    <property type="entry name" value="LISH DOMAIN-CONTAINING PROTEIN ARMC9"/>
    <property type="match status" value="1"/>
</dbReference>